<gene>
    <name evidence="2" type="ORF">C1SCF055_LOCUS3063</name>
</gene>
<evidence type="ECO:0000313" key="2">
    <source>
        <dbReference type="EMBL" id="CAI3974678.1"/>
    </source>
</evidence>
<evidence type="ECO:0000313" key="4">
    <source>
        <dbReference type="Proteomes" id="UP001152797"/>
    </source>
</evidence>
<keyword evidence="1" id="KW-0472">Membrane</keyword>
<dbReference type="EMBL" id="CAMXCT030000150">
    <property type="protein sequence ID" value="CAL4761990.1"/>
    <property type="molecule type" value="Genomic_DNA"/>
</dbReference>
<protein>
    <submittedName>
        <fullName evidence="2">Uncharacterized protein</fullName>
    </submittedName>
</protein>
<dbReference type="EMBL" id="CAMXCT010000150">
    <property type="protein sequence ID" value="CAI3974678.1"/>
    <property type="molecule type" value="Genomic_DNA"/>
</dbReference>
<dbReference type="Proteomes" id="UP001152797">
    <property type="component" value="Unassembled WGS sequence"/>
</dbReference>
<keyword evidence="4" id="KW-1185">Reference proteome</keyword>
<feature type="transmembrane region" description="Helical" evidence="1">
    <location>
        <begin position="43"/>
        <end position="58"/>
    </location>
</feature>
<keyword evidence="1" id="KW-1133">Transmembrane helix</keyword>
<accession>A0A9P1BLN3</accession>
<comment type="caution">
    <text evidence="2">The sequence shown here is derived from an EMBL/GenBank/DDBJ whole genome shotgun (WGS) entry which is preliminary data.</text>
</comment>
<sequence length="59" mass="6714">MKCFALVTLQLLCVFLIKMIVDHYRPWHEILDYGQLAYATQEIFFYASGVGTLICIAAA</sequence>
<reference evidence="3 4" key="2">
    <citation type="submission" date="2024-05" db="EMBL/GenBank/DDBJ databases">
        <authorList>
            <person name="Chen Y."/>
            <person name="Shah S."/>
            <person name="Dougan E. K."/>
            <person name="Thang M."/>
            <person name="Chan C."/>
        </authorList>
    </citation>
    <scope>NUCLEOTIDE SEQUENCE [LARGE SCALE GENOMIC DNA]</scope>
</reference>
<name>A0A9P1BLN3_9DINO</name>
<evidence type="ECO:0000313" key="3">
    <source>
        <dbReference type="EMBL" id="CAL4761990.1"/>
    </source>
</evidence>
<keyword evidence="1" id="KW-0812">Transmembrane</keyword>
<reference evidence="2" key="1">
    <citation type="submission" date="2022-10" db="EMBL/GenBank/DDBJ databases">
        <authorList>
            <person name="Chen Y."/>
            <person name="Dougan E. K."/>
            <person name="Chan C."/>
            <person name="Rhodes N."/>
            <person name="Thang M."/>
        </authorList>
    </citation>
    <scope>NUCLEOTIDE SEQUENCE</scope>
</reference>
<dbReference type="AlphaFoldDB" id="A0A9P1BLN3"/>
<organism evidence="2">
    <name type="scientific">Cladocopium goreaui</name>
    <dbReference type="NCBI Taxonomy" id="2562237"/>
    <lineage>
        <taxon>Eukaryota</taxon>
        <taxon>Sar</taxon>
        <taxon>Alveolata</taxon>
        <taxon>Dinophyceae</taxon>
        <taxon>Suessiales</taxon>
        <taxon>Symbiodiniaceae</taxon>
        <taxon>Cladocopium</taxon>
    </lineage>
</organism>
<dbReference type="EMBL" id="CAMXCT020000150">
    <property type="protein sequence ID" value="CAL1128053.1"/>
    <property type="molecule type" value="Genomic_DNA"/>
</dbReference>
<proteinExistence type="predicted"/>
<evidence type="ECO:0000256" key="1">
    <source>
        <dbReference type="SAM" id="Phobius"/>
    </source>
</evidence>